<sequence>MWGMDLGECGRELGGNGGGVYGLSAVGWERGCLGYVSGGEFSGGGALDELDGEGGLDDWYGGLTPPSDITVATAPGNTLLDSSRMLSIVAVVEEMGKSNRYKSDIDCSFYETSKDVPDPRELSTDNKNLMIFDDLLLEKQNKCESYYIRGRHSNVDCFYLSQNYFKLPRQTIRENANFICLFSQDLKNISHIYNDHVSSDMTKDHFNFGRTKAYQNGKEVTIRHNLKVEGDFLPMLAGLAATVAPILLKTVLSALGVGAMSGLASTGVS</sequence>
<gene>
    <name evidence="1" type="ORF">MAR_008057</name>
</gene>
<accession>A0ABY7DX79</accession>
<evidence type="ECO:0000313" key="2">
    <source>
        <dbReference type="Proteomes" id="UP001164746"/>
    </source>
</evidence>
<organism evidence="1 2">
    <name type="scientific">Mya arenaria</name>
    <name type="common">Soft-shell clam</name>
    <dbReference type="NCBI Taxonomy" id="6604"/>
    <lineage>
        <taxon>Eukaryota</taxon>
        <taxon>Metazoa</taxon>
        <taxon>Spiralia</taxon>
        <taxon>Lophotrochozoa</taxon>
        <taxon>Mollusca</taxon>
        <taxon>Bivalvia</taxon>
        <taxon>Autobranchia</taxon>
        <taxon>Heteroconchia</taxon>
        <taxon>Euheterodonta</taxon>
        <taxon>Imparidentia</taxon>
        <taxon>Neoheterodontei</taxon>
        <taxon>Myida</taxon>
        <taxon>Myoidea</taxon>
        <taxon>Myidae</taxon>
        <taxon>Mya</taxon>
    </lineage>
</organism>
<name>A0ABY7DX79_MYAAR</name>
<proteinExistence type="predicted"/>
<dbReference type="Proteomes" id="UP001164746">
    <property type="component" value="Chromosome 4"/>
</dbReference>
<reference evidence="1" key="1">
    <citation type="submission" date="2022-11" db="EMBL/GenBank/DDBJ databases">
        <title>Centuries of genome instability and evolution in soft-shell clam transmissible cancer (bioRxiv).</title>
        <authorList>
            <person name="Hart S.F.M."/>
            <person name="Yonemitsu M.A."/>
            <person name="Giersch R.M."/>
            <person name="Beal B.F."/>
            <person name="Arriagada G."/>
            <person name="Davis B.W."/>
            <person name="Ostrander E.A."/>
            <person name="Goff S.P."/>
            <person name="Metzger M.J."/>
        </authorList>
    </citation>
    <scope>NUCLEOTIDE SEQUENCE</scope>
    <source>
        <strain evidence="1">MELC-2E11</strain>
        <tissue evidence="1">Siphon/mantle</tissue>
    </source>
</reference>
<keyword evidence="2" id="KW-1185">Reference proteome</keyword>
<dbReference type="EMBL" id="CP111015">
    <property type="protein sequence ID" value="WAR01499.1"/>
    <property type="molecule type" value="Genomic_DNA"/>
</dbReference>
<evidence type="ECO:0000313" key="1">
    <source>
        <dbReference type="EMBL" id="WAR01499.1"/>
    </source>
</evidence>
<protein>
    <submittedName>
        <fullName evidence="1">Uncharacterized protein</fullName>
    </submittedName>
</protein>